<keyword evidence="2 9" id="KW-0813">Transport</keyword>
<evidence type="ECO:0000256" key="6">
    <source>
        <dbReference type="ARBA" id="ARBA00022989"/>
    </source>
</evidence>
<feature type="transmembrane region" description="Helical" evidence="9">
    <location>
        <begin position="20"/>
        <end position="42"/>
    </location>
</feature>
<reference evidence="11 12" key="2">
    <citation type="journal article" date="2021" name="Int. J. Syst. Evol. Microbiol.">
        <title>Roseibium litorale sp. nov., isolated from a tidal flat sediment and proposal for the reclassification of Labrenzia polysiphoniae as Roseibium polysiphoniae comb. nov.</title>
        <authorList>
            <person name="Liu Y."/>
            <person name="Pei T."/>
            <person name="Du J."/>
            <person name="Chao M."/>
            <person name="Deng M.R."/>
            <person name="Zhu H."/>
        </authorList>
    </citation>
    <scope>NUCLEOTIDE SEQUENCE [LARGE SCALE GENOMIC DNA]</scope>
    <source>
        <strain evidence="11 12">4C16A</strain>
    </source>
</reference>
<keyword evidence="5 9" id="KW-0812">Transmembrane</keyword>
<sequence>MIFLVESLYRLSGLLNRIALRIAAFCILGMLAVMMLQVVARYVFVSPPFWTEELARWLMVWGGLLGASAAFRFHADPAMVEAPASSLVRQRAQAVARFVASWLFFVPVLWYCWPFVERQLPRMSEGLEVSTAWMVTALPVAIVLILLHGLAGLGALVSPWVLSQEIAHGKDADEPPLES</sequence>
<keyword evidence="6 9" id="KW-1133">Transmembrane helix</keyword>
<evidence type="ECO:0000313" key="11">
    <source>
        <dbReference type="EMBL" id="MBD8893627.1"/>
    </source>
</evidence>
<dbReference type="Proteomes" id="UP000632063">
    <property type="component" value="Unassembled WGS sequence"/>
</dbReference>
<comment type="subunit">
    <text evidence="9">The complex comprises the extracytoplasmic solute receptor protein and the two transmembrane proteins.</text>
</comment>
<protein>
    <recommendedName>
        <fullName evidence="9">TRAP transporter small permease protein</fullName>
    </recommendedName>
</protein>
<feature type="domain" description="Tripartite ATP-independent periplasmic transporters DctQ component" evidence="10">
    <location>
        <begin position="30"/>
        <end position="151"/>
    </location>
</feature>
<keyword evidence="4 9" id="KW-0997">Cell inner membrane</keyword>
<feature type="transmembrane region" description="Helical" evidence="9">
    <location>
        <begin position="94"/>
        <end position="116"/>
    </location>
</feature>
<evidence type="ECO:0000256" key="4">
    <source>
        <dbReference type="ARBA" id="ARBA00022519"/>
    </source>
</evidence>
<evidence type="ECO:0000313" key="12">
    <source>
        <dbReference type="Proteomes" id="UP000632063"/>
    </source>
</evidence>
<feature type="transmembrane region" description="Helical" evidence="9">
    <location>
        <begin position="136"/>
        <end position="162"/>
    </location>
</feature>
<keyword evidence="12" id="KW-1185">Reference proteome</keyword>
<evidence type="ECO:0000256" key="5">
    <source>
        <dbReference type="ARBA" id="ARBA00022692"/>
    </source>
</evidence>
<dbReference type="InterPro" id="IPR055348">
    <property type="entry name" value="DctQ"/>
</dbReference>
<proteinExistence type="inferred from homology"/>
<evidence type="ECO:0000256" key="9">
    <source>
        <dbReference type="RuleBase" id="RU369079"/>
    </source>
</evidence>
<evidence type="ECO:0000256" key="8">
    <source>
        <dbReference type="ARBA" id="ARBA00038436"/>
    </source>
</evidence>
<dbReference type="Pfam" id="PF04290">
    <property type="entry name" value="DctQ"/>
    <property type="match status" value="1"/>
</dbReference>
<comment type="caution">
    <text evidence="11">The sequence shown here is derived from an EMBL/GenBank/DDBJ whole genome shotgun (WGS) entry which is preliminary data.</text>
</comment>
<evidence type="ECO:0000256" key="3">
    <source>
        <dbReference type="ARBA" id="ARBA00022475"/>
    </source>
</evidence>
<dbReference type="InterPro" id="IPR007387">
    <property type="entry name" value="TRAP_DctQ"/>
</dbReference>
<dbReference type="PANTHER" id="PTHR35011:SF2">
    <property type="entry name" value="2,3-DIKETO-L-GULONATE TRAP TRANSPORTER SMALL PERMEASE PROTEIN YIAM"/>
    <property type="match status" value="1"/>
</dbReference>
<evidence type="ECO:0000256" key="2">
    <source>
        <dbReference type="ARBA" id="ARBA00022448"/>
    </source>
</evidence>
<keyword evidence="3" id="KW-1003">Cell membrane</keyword>
<keyword evidence="7 9" id="KW-0472">Membrane</keyword>
<accession>A0ABR9CRX0</accession>
<feature type="transmembrane region" description="Helical" evidence="9">
    <location>
        <begin position="54"/>
        <end position="73"/>
    </location>
</feature>
<evidence type="ECO:0000256" key="1">
    <source>
        <dbReference type="ARBA" id="ARBA00004429"/>
    </source>
</evidence>
<name>A0ABR9CRX0_9HYPH</name>
<organism evidence="11 12">
    <name type="scientific">Roseibium litorale</name>
    <dbReference type="NCBI Taxonomy" id="2803841"/>
    <lineage>
        <taxon>Bacteria</taxon>
        <taxon>Pseudomonadati</taxon>
        <taxon>Pseudomonadota</taxon>
        <taxon>Alphaproteobacteria</taxon>
        <taxon>Hyphomicrobiales</taxon>
        <taxon>Stappiaceae</taxon>
        <taxon>Roseibium</taxon>
    </lineage>
</organism>
<dbReference type="PANTHER" id="PTHR35011">
    <property type="entry name" value="2,3-DIKETO-L-GULONATE TRAP TRANSPORTER SMALL PERMEASE PROTEIN YIAM"/>
    <property type="match status" value="1"/>
</dbReference>
<evidence type="ECO:0000259" key="10">
    <source>
        <dbReference type="Pfam" id="PF04290"/>
    </source>
</evidence>
<evidence type="ECO:0000256" key="7">
    <source>
        <dbReference type="ARBA" id="ARBA00023136"/>
    </source>
</evidence>
<dbReference type="EMBL" id="JACYXI010000014">
    <property type="protein sequence ID" value="MBD8893627.1"/>
    <property type="molecule type" value="Genomic_DNA"/>
</dbReference>
<reference evidence="12" key="1">
    <citation type="submission" date="2020-09" db="EMBL/GenBank/DDBJ databases">
        <title>The genome sequence of strain Labrenzia suaedae 4C16A.</title>
        <authorList>
            <person name="Liu Y."/>
        </authorList>
    </citation>
    <scope>NUCLEOTIDE SEQUENCE [LARGE SCALE GENOMIC DNA]</scope>
    <source>
        <strain evidence="12">4C16A</strain>
    </source>
</reference>
<gene>
    <name evidence="11" type="ORF">IG616_18930</name>
</gene>
<comment type="function">
    <text evidence="9">Part of the tripartite ATP-independent periplasmic (TRAP) transport system.</text>
</comment>
<comment type="similarity">
    <text evidence="8 9">Belongs to the TRAP transporter small permease family.</text>
</comment>
<dbReference type="RefSeq" id="WP_192149804.1">
    <property type="nucleotide sequence ID" value="NZ_JACYXI010000014.1"/>
</dbReference>
<comment type="subcellular location">
    <subcellularLocation>
        <location evidence="1 9">Cell inner membrane</location>
        <topology evidence="1 9">Multi-pass membrane protein</topology>
    </subcellularLocation>
</comment>